<dbReference type="Pfam" id="PF13692">
    <property type="entry name" value="Glyco_trans_1_4"/>
    <property type="match status" value="1"/>
</dbReference>
<dbReference type="Proteomes" id="UP000612349">
    <property type="component" value="Unassembled WGS sequence"/>
</dbReference>
<protein>
    <submittedName>
        <fullName evidence="2">Sulfolipid synthase</fullName>
    </submittedName>
</protein>
<gene>
    <name evidence="2" type="ORF">GCM10010990_18410</name>
</gene>
<name>A0A916YZY2_9SPHN</name>
<keyword evidence="3" id="KW-1185">Reference proteome</keyword>
<dbReference type="GO" id="GO:0016757">
    <property type="term" value="F:glycosyltransferase activity"/>
    <property type="evidence" value="ECO:0007669"/>
    <property type="project" value="UniProtKB-ARBA"/>
</dbReference>
<sequence length="390" mass="42064">MAMADIVPTSERTPLRIALFSGNYNYVRDGANQALNRLVGYLLSQGCDVRVYAPKVENPAFEATGELVGVPALPIPGRSEYRVPMALSPRVRRDLGRFAPHVVHVSSPDVVAHRAVSWARSRNIPVLASVHTRFETYPQYYGMGFLEAPLLAGLKRFYNRCDALVAPSDSMVTLLKEQGMNENVSLWTRGVDREIFSPVARDMAWRRSLGIADDEQVIGFLGRLVMEKGLDVFSAACAELDKRGVKHRVLVIGEGPARGWFTERLSNAVFVGHQMGKDLGRAVASMDMLFNPSVTETFGNVTLEAMACALPVVAAVATGSQSLVADGVSGKLVEPGDIDGFADALSAYCTDPALASTHGAAGEARASEYGWDEVNSAVLSAYCQLLAPQG</sequence>
<dbReference type="AlphaFoldDB" id="A0A916YZY2"/>
<dbReference type="PANTHER" id="PTHR45947">
    <property type="entry name" value="SULFOQUINOVOSYL TRANSFERASE SQD2"/>
    <property type="match status" value="1"/>
</dbReference>
<dbReference type="Gene3D" id="3.40.50.2000">
    <property type="entry name" value="Glycogen Phosphorylase B"/>
    <property type="match status" value="2"/>
</dbReference>
<dbReference type="CDD" id="cd03814">
    <property type="entry name" value="GT4-like"/>
    <property type="match status" value="1"/>
</dbReference>
<organism evidence="2 3">
    <name type="scientific">Croceicoccus mobilis</name>
    <dbReference type="NCBI Taxonomy" id="1703339"/>
    <lineage>
        <taxon>Bacteria</taxon>
        <taxon>Pseudomonadati</taxon>
        <taxon>Pseudomonadota</taxon>
        <taxon>Alphaproteobacteria</taxon>
        <taxon>Sphingomonadales</taxon>
        <taxon>Erythrobacteraceae</taxon>
        <taxon>Croceicoccus</taxon>
    </lineage>
</organism>
<dbReference type="InterPro" id="IPR050194">
    <property type="entry name" value="Glycosyltransferase_grp1"/>
</dbReference>
<evidence type="ECO:0000259" key="1">
    <source>
        <dbReference type="Pfam" id="PF13439"/>
    </source>
</evidence>
<reference evidence="2" key="1">
    <citation type="journal article" date="2014" name="Int. J. Syst. Evol. Microbiol.">
        <title>Complete genome sequence of Corynebacterium casei LMG S-19264T (=DSM 44701T), isolated from a smear-ripened cheese.</title>
        <authorList>
            <consortium name="US DOE Joint Genome Institute (JGI-PGF)"/>
            <person name="Walter F."/>
            <person name="Albersmeier A."/>
            <person name="Kalinowski J."/>
            <person name="Ruckert C."/>
        </authorList>
    </citation>
    <scope>NUCLEOTIDE SEQUENCE</scope>
    <source>
        <strain evidence="2">CGMCC 1.15360</strain>
    </source>
</reference>
<dbReference type="Pfam" id="PF13439">
    <property type="entry name" value="Glyco_transf_4"/>
    <property type="match status" value="1"/>
</dbReference>
<accession>A0A916YZY2</accession>
<dbReference type="SUPFAM" id="SSF53756">
    <property type="entry name" value="UDP-Glycosyltransferase/glycogen phosphorylase"/>
    <property type="match status" value="1"/>
</dbReference>
<evidence type="ECO:0000313" key="2">
    <source>
        <dbReference type="EMBL" id="GGD69175.1"/>
    </source>
</evidence>
<dbReference type="EMBL" id="BMIP01000003">
    <property type="protein sequence ID" value="GGD69175.1"/>
    <property type="molecule type" value="Genomic_DNA"/>
</dbReference>
<reference evidence="2" key="2">
    <citation type="submission" date="2020-09" db="EMBL/GenBank/DDBJ databases">
        <authorList>
            <person name="Sun Q."/>
            <person name="Zhou Y."/>
        </authorList>
    </citation>
    <scope>NUCLEOTIDE SEQUENCE</scope>
    <source>
        <strain evidence="2">CGMCC 1.15360</strain>
    </source>
</reference>
<evidence type="ECO:0000313" key="3">
    <source>
        <dbReference type="Proteomes" id="UP000612349"/>
    </source>
</evidence>
<proteinExistence type="predicted"/>
<dbReference type="PANTHER" id="PTHR45947:SF3">
    <property type="entry name" value="SULFOQUINOVOSYL TRANSFERASE SQD2"/>
    <property type="match status" value="1"/>
</dbReference>
<dbReference type="InterPro" id="IPR028098">
    <property type="entry name" value="Glyco_trans_4-like_N"/>
</dbReference>
<comment type="caution">
    <text evidence="2">The sequence shown here is derived from an EMBL/GenBank/DDBJ whole genome shotgun (WGS) entry which is preliminary data.</text>
</comment>
<feature type="domain" description="Glycosyltransferase subfamily 4-like N-terminal" evidence="1">
    <location>
        <begin position="29"/>
        <end position="194"/>
    </location>
</feature>